<comment type="catalytic activity">
    <reaction evidence="1 10">
        <text>L-glutamyl-[protein] + S-adenosyl-L-methionine = [protein]-L-glutamate 5-O-methyl ester + S-adenosyl-L-homocysteine</text>
        <dbReference type="Rhea" id="RHEA:24452"/>
        <dbReference type="Rhea" id="RHEA-COMP:10208"/>
        <dbReference type="Rhea" id="RHEA-COMP:10311"/>
        <dbReference type="ChEBI" id="CHEBI:29973"/>
        <dbReference type="ChEBI" id="CHEBI:57856"/>
        <dbReference type="ChEBI" id="CHEBI:59789"/>
        <dbReference type="ChEBI" id="CHEBI:82795"/>
    </reaction>
</comment>
<keyword evidence="4" id="KW-0533">Nickel</keyword>
<dbReference type="FunFam" id="3.40.50.10880:FF:000005">
    <property type="entry name" value="DUF89-domain-containing protein"/>
    <property type="match status" value="1"/>
</dbReference>
<dbReference type="GO" id="GO:0097023">
    <property type="term" value="F:fructose 6-phosphate aldolase activity"/>
    <property type="evidence" value="ECO:0007669"/>
    <property type="project" value="RHEA"/>
</dbReference>
<feature type="compositionally biased region" description="Gly residues" evidence="11">
    <location>
        <begin position="84"/>
        <end position="96"/>
    </location>
</feature>
<dbReference type="GO" id="GO:0030643">
    <property type="term" value="P:intracellular phosphate ion homeostasis"/>
    <property type="evidence" value="ECO:0007669"/>
    <property type="project" value="UniProtKB-ARBA"/>
</dbReference>
<evidence type="ECO:0000256" key="2">
    <source>
        <dbReference type="ARBA" id="ARBA00001326"/>
    </source>
</evidence>
<evidence type="ECO:0000256" key="9">
    <source>
        <dbReference type="ARBA" id="ARBA00048809"/>
    </source>
</evidence>
<keyword evidence="6 10" id="KW-0378">Hydrolase</keyword>
<evidence type="ECO:0000256" key="5">
    <source>
        <dbReference type="ARBA" id="ARBA00022723"/>
    </source>
</evidence>
<dbReference type="Pfam" id="PF01937">
    <property type="entry name" value="ARMT1-like_dom"/>
    <property type="match status" value="1"/>
</dbReference>
<comment type="caution">
    <text evidence="13">The sequence shown here is derived from an EMBL/GenBank/DDBJ whole genome shotgun (WGS) entry which is preliminary data.</text>
</comment>
<organism evidence="13 14">
    <name type="scientific">Caenorhabditis nigoni</name>
    <dbReference type="NCBI Taxonomy" id="1611254"/>
    <lineage>
        <taxon>Eukaryota</taxon>
        <taxon>Metazoa</taxon>
        <taxon>Ecdysozoa</taxon>
        <taxon>Nematoda</taxon>
        <taxon>Chromadorea</taxon>
        <taxon>Rhabditida</taxon>
        <taxon>Rhabditina</taxon>
        <taxon>Rhabditomorpha</taxon>
        <taxon>Rhabditoidea</taxon>
        <taxon>Rhabditidae</taxon>
        <taxon>Peloderinae</taxon>
        <taxon>Caenorhabditis</taxon>
    </lineage>
</organism>
<dbReference type="GO" id="GO:0046872">
    <property type="term" value="F:metal ion binding"/>
    <property type="evidence" value="ECO:0007669"/>
    <property type="project" value="UniProtKB-UniRule"/>
</dbReference>
<dbReference type="GO" id="GO:0016462">
    <property type="term" value="F:pyrophosphatase activity"/>
    <property type="evidence" value="ECO:0007669"/>
    <property type="project" value="UniProtKB-ARBA"/>
</dbReference>
<keyword evidence="10" id="KW-0808">Transferase</keyword>
<dbReference type="EC" id="3.1.3.-" evidence="10"/>
<evidence type="ECO:0000313" key="14">
    <source>
        <dbReference type="Proteomes" id="UP000230233"/>
    </source>
</evidence>
<dbReference type="InterPro" id="IPR039763">
    <property type="entry name" value="ARMT1"/>
</dbReference>
<evidence type="ECO:0000256" key="11">
    <source>
        <dbReference type="SAM" id="MobiDB-lite"/>
    </source>
</evidence>
<dbReference type="Proteomes" id="UP000230233">
    <property type="component" value="Chromosome IV"/>
</dbReference>
<evidence type="ECO:0000256" key="8">
    <source>
        <dbReference type="ARBA" id="ARBA00045980"/>
    </source>
</evidence>
<accession>A0A2G5U8A4</accession>
<comment type="catalytic activity">
    <reaction evidence="9 10">
        <text>beta-D-fructose 6-phosphate = dihydroxyacetone + D-glyceraldehyde 3-phosphate</text>
        <dbReference type="Rhea" id="RHEA:28002"/>
        <dbReference type="ChEBI" id="CHEBI:16016"/>
        <dbReference type="ChEBI" id="CHEBI:57634"/>
        <dbReference type="ChEBI" id="CHEBI:59776"/>
    </reaction>
</comment>
<dbReference type="FunFam" id="1.20.930.60:FF:000006">
    <property type="entry name" value="Protein CBG04453"/>
    <property type="match status" value="1"/>
</dbReference>
<comment type="similarity">
    <text evidence="3 10">Belongs to the damage-control phosphatase family. Sugar phosphate phosphatase III subfamily.</text>
</comment>
<dbReference type="PANTHER" id="PTHR12260:SF6">
    <property type="entry name" value="DAMAGE-CONTROL PHOSPHATASE ARMT1"/>
    <property type="match status" value="1"/>
</dbReference>
<dbReference type="AlphaFoldDB" id="A0A2G5U8A4"/>
<evidence type="ECO:0000256" key="4">
    <source>
        <dbReference type="ARBA" id="ARBA00022596"/>
    </source>
</evidence>
<keyword evidence="10" id="KW-0489">Methyltransferase</keyword>
<comment type="function">
    <text evidence="8 10">Metal-dependent phosphatase that shows phosphatase activity against several substrates, including fructose-1-phosphate and fructose-6-phosphate. Its preference for fructose-1-phosphate, a strong glycating agent that causes DNA damage rather than a canonical yeast metabolite, suggests a damage-control function in hexose phosphate metabolism. Has also been shown to have O-methyltransferase activity that methylates glutamate residues of target proteins to form gamma-glutamyl methyl ester residues. Possibly methylates PCNA, suggesting it is involved in the DNA damage response.</text>
</comment>
<keyword evidence="5 10" id="KW-0479">Metal-binding</keyword>
<dbReference type="SUPFAM" id="SSF111321">
    <property type="entry name" value="AF1104-like"/>
    <property type="match status" value="1"/>
</dbReference>
<proteinExistence type="inferred from homology"/>
<dbReference type="EC" id="2.1.1.-" evidence="10"/>
<gene>
    <name evidence="13" type="primary">Cni-F31D4.2</name>
    <name evidence="13" type="synonym">Cnig_chr_IV.g15021</name>
    <name evidence="13" type="ORF">B9Z55_015021</name>
</gene>
<keyword evidence="7 10" id="KW-0464">Manganese</keyword>
<dbReference type="InterPro" id="IPR002791">
    <property type="entry name" value="ARMT1-like_metal-bd"/>
</dbReference>
<comment type="catalytic activity">
    <reaction evidence="2 10">
        <text>beta-D-fructose 1-phosphate + H2O = D-fructose + phosphate</text>
        <dbReference type="Rhea" id="RHEA:35603"/>
        <dbReference type="ChEBI" id="CHEBI:15377"/>
        <dbReference type="ChEBI" id="CHEBI:37721"/>
        <dbReference type="ChEBI" id="CHEBI:43474"/>
        <dbReference type="ChEBI" id="CHEBI:138881"/>
    </reaction>
</comment>
<dbReference type="GO" id="GO:0006974">
    <property type="term" value="P:DNA damage response"/>
    <property type="evidence" value="ECO:0007669"/>
    <property type="project" value="TreeGrafter"/>
</dbReference>
<dbReference type="GO" id="GO:0008983">
    <property type="term" value="F:protein-glutamate O-methyltransferase activity"/>
    <property type="evidence" value="ECO:0007669"/>
    <property type="project" value="RHEA"/>
</dbReference>
<protein>
    <recommendedName>
        <fullName evidence="10">Sugar phosphate phosphatase</fullName>
        <ecNumber evidence="10">2.1.1.-</ecNumber>
        <ecNumber evidence="10">3.1.3.-</ecNumber>
    </recommendedName>
</protein>
<evidence type="ECO:0000256" key="1">
    <source>
        <dbReference type="ARBA" id="ARBA00000807"/>
    </source>
</evidence>
<dbReference type="InterPro" id="IPR036075">
    <property type="entry name" value="ARMT-1-like_metal-bd_sf"/>
</dbReference>
<reference evidence="14" key="1">
    <citation type="submission" date="2017-10" db="EMBL/GenBank/DDBJ databases">
        <title>Rapid genome shrinkage in a self-fertile nematode reveals novel sperm competition proteins.</title>
        <authorList>
            <person name="Yin D."/>
            <person name="Schwarz E.M."/>
            <person name="Thomas C.G."/>
            <person name="Felde R.L."/>
            <person name="Korf I.F."/>
            <person name="Cutter A.D."/>
            <person name="Schartner C.M."/>
            <person name="Ralston E.J."/>
            <person name="Meyer B.J."/>
            <person name="Haag E.S."/>
        </authorList>
    </citation>
    <scope>NUCLEOTIDE SEQUENCE [LARGE SCALE GENOMIC DNA]</scope>
    <source>
        <strain evidence="14">JU1422</strain>
    </source>
</reference>
<dbReference type="GO" id="GO:0005634">
    <property type="term" value="C:nucleus"/>
    <property type="evidence" value="ECO:0007669"/>
    <property type="project" value="TreeGrafter"/>
</dbReference>
<dbReference type="OrthoDB" id="541375at2759"/>
<feature type="domain" description="Damage-control phosphatase ARMT1-like metal-binding" evidence="12">
    <location>
        <begin position="145"/>
        <end position="535"/>
    </location>
</feature>
<sequence length="571" mass="64655">MHESTTPKLSKILSPRRVNSNALSAEHLIQLAVFAYETHRIAGVVVNRIPQEFIDFIRIFTNQKEETVKIGRISSAEENEKGGNETGGNESGGNETGGTEACSIFAKKACGSNLPLTSDMGIVDEFDHVAPRLRGKKEGTFAYFTVRDRWPKIVTSLVDQLTRKRDALIEQHGEDASADIADILEKFSRLRYEIMTDKPLINFPESGPDGKMWHDWMEELKTAVMPNDVEELTYFKGPWLFVECYLYRFIYSAFLATKKLADMDYFEDSKRKNFLDHLDQVEEAVAFLMKITAKDSPAHEMFGIHQILKSSLWGNRADMSLTGGDDHTMKMSSIAASVQLKDYILIDDVNWLMVKVLAPLQANPQKLKNRRIDIVLDNAGVELCADLMMAEFFLARGFADKVVLHGKAIPWFVSDTTENDFNWTVDSLHLAGQQSAKLGEQIKKRVEKMEIIYKADLFWISPHPYCDMQEKAPELYEELTTSSLVIFKGDLNYRKLVGDRDWDLNTSFKKAVRGFDPCPILALRTLKAETIAGLTDDVLKVLLEKFDEDNSWMTSGEYAVCQLGGVPPIEE</sequence>
<evidence type="ECO:0000313" key="13">
    <source>
        <dbReference type="EMBL" id="PIC35772.1"/>
    </source>
</evidence>
<evidence type="ECO:0000256" key="10">
    <source>
        <dbReference type="RuleBase" id="RU367030"/>
    </source>
</evidence>
<evidence type="ECO:0000256" key="6">
    <source>
        <dbReference type="ARBA" id="ARBA00022801"/>
    </source>
</evidence>
<evidence type="ECO:0000259" key="12">
    <source>
        <dbReference type="Pfam" id="PF01937"/>
    </source>
</evidence>
<evidence type="ECO:0000256" key="7">
    <source>
        <dbReference type="ARBA" id="ARBA00023211"/>
    </source>
</evidence>
<dbReference type="Gene3D" id="3.40.50.10880">
    <property type="entry name" value="Uncharacterised protein PF01937, DUF89, domain 3"/>
    <property type="match status" value="1"/>
</dbReference>
<name>A0A2G5U8A4_9PELO</name>
<evidence type="ECO:0000256" key="3">
    <source>
        <dbReference type="ARBA" id="ARBA00009519"/>
    </source>
</evidence>
<dbReference type="EMBL" id="PDUG01000004">
    <property type="protein sequence ID" value="PIC35772.1"/>
    <property type="molecule type" value="Genomic_DNA"/>
</dbReference>
<dbReference type="STRING" id="1611254.A0A2G5U8A4"/>
<keyword evidence="14" id="KW-1185">Reference proteome</keyword>
<comment type="cofactor">
    <cofactor evidence="10">
        <name>Mn(2+)</name>
        <dbReference type="ChEBI" id="CHEBI:29035"/>
    </cofactor>
    <cofactor evidence="10">
        <name>Ni(2+)</name>
        <dbReference type="ChEBI" id="CHEBI:49786"/>
    </cofactor>
</comment>
<dbReference type="PANTHER" id="PTHR12260">
    <property type="entry name" value="DAMAGE-CONTROL PHOSPHATASE ARMT1"/>
    <property type="match status" value="1"/>
</dbReference>
<dbReference type="GO" id="GO:0032259">
    <property type="term" value="P:methylation"/>
    <property type="evidence" value="ECO:0007669"/>
    <property type="project" value="UniProtKB-KW"/>
</dbReference>
<comment type="domain">
    <text evidence="10">Subfamily III proteins have a conserved RTxK motif about 40-50 residues from the C-terminus; the threonine may be replaced by serine or cysteine.</text>
</comment>
<dbReference type="Gene3D" id="1.20.930.60">
    <property type="match status" value="1"/>
</dbReference>
<feature type="region of interest" description="Disordered" evidence="11">
    <location>
        <begin position="72"/>
        <end position="97"/>
    </location>
</feature>
<dbReference type="GO" id="GO:0103026">
    <property type="term" value="F:fructose-1-phosphatase activity"/>
    <property type="evidence" value="ECO:0007669"/>
    <property type="project" value="RHEA"/>
</dbReference>